<dbReference type="AlphaFoldDB" id="A0A9W5X5Q7"/>
<evidence type="ECO:0000313" key="2">
    <source>
        <dbReference type="Proteomes" id="UP000621492"/>
    </source>
</evidence>
<proteinExistence type="predicted"/>
<reference evidence="1" key="2">
    <citation type="submission" date="2020-09" db="EMBL/GenBank/DDBJ databases">
        <authorList>
            <person name="Sun Q."/>
            <person name="Zhou Y."/>
        </authorList>
    </citation>
    <scope>NUCLEOTIDE SEQUENCE</scope>
    <source>
        <strain evidence="1">CGMCC 1.15454</strain>
    </source>
</reference>
<protein>
    <recommendedName>
        <fullName evidence="3">AP2 domain-containing protein</fullName>
    </recommendedName>
</protein>
<dbReference type="EMBL" id="BMJD01000012">
    <property type="protein sequence ID" value="GGB41440.1"/>
    <property type="molecule type" value="Genomic_DNA"/>
</dbReference>
<accession>A0A9W5X5Q7</accession>
<name>A0A9W5X5Q7_9BACI</name>
<organism evidence="1 2">
    <name type="scientific">Lentibacillus populi</name>
    <dbReference type="NCBI Taxonomy" id="1827502"/>
    <lineage>
        <taxon>Bacteria</taxon>
        <taxon>Bacillati</taxon>
        <taxon>Bacillota</taxon>
        <taxon>Bacilli</taxon>
        <taxon>Bacillales</taxon>
        <taxon>Bacillaceae</taxon>
        <taxon>Lentibacillus</taxon>
    </lineage>
</organism>
<dbReference type="Proteomes" id="UP000621492">
    <property type="component" value="Unassembled WGS sequence"/>
</dbReference>
<sequence length="207" mass="24165">MQRALEIGERFGKLTVLREVDRKHGRQHYLCKCDCGNEKVVMKGNLFGGQVRSCGCLKKDNHQNITHGQKGTRLYRIWSGMKTRCLNKKDKAFPKYGGRGIRICEQWIEFNGFYEWAKSSGYKDDLTLERKDVNGDYNSSNCKWIPLSDQAKNRTNTPYLTYAREIKTLKEWSEETGIEYSTLHARLKRGWSEERTLSTPSLIKRKQ</sequence>
<gene>
    <name evidence="1" type="ORF">GCM10011409_18710</name>
</gene>
<reference evidence="1" key="1">
    <citation type="journal article" date="2014" name="Int. J. Syst. Evol. Microbiol.">
        <title>Complete genome sequence of Corynebacterium casei LMG S-19264T (=DSM 44701T), isolated from a smear-ripened cheese.</title>
        <authorList>
            <consortium name="US DOE Joint Genome Institute (JGI-PGF)"/>
            <person name="Walter F."/>
            <person name="Albersmeier A."/>
            <person name="Kalinowski J."/>
            <person name="Ruckert C."/>
        </authorList>
    </citation>
    <scope>NUCLEOTIDE SEQUENCE</scope>
    <source>
        <strain evidence="1">CGMCC 1.15454</strain>
    </source>
</reference>
<evidence type="ECO:0000313" key="1">
    <source>
        <dbReference type="EMBL" id="GGB41440.1"/>
    </source>
</evidence>
<comment type="caution">
    <text evidence="1">The sequence shown here is derived from an EMBL/GenBank/DDBJ whole genome shotgun (WGS) entry which is preliminary data.</text>
</comment>
<dbReference type="RefSeq" id="WP_188724997.1">
    <property type="nucleotide sequence ID" value="NZ_BMJD01000012.1"/>
</dbReference>
<evidence type="ECO:0008006" key="3">
    <source>
        <dbReference type="Google" id="ProtNLM"/>
    </source>
</evidence>
<keyword evidence="2" id="KW-1185">Reference proteome</keyword>